<evidence type="ECO:0000313" key="5">
    <source>
        <dbReference type="Proteomes" id="UP001523369"/>
    </source>
</evidence>
<dbReference type="RefSeq" id="WP_253240221.1">
    <property type="nucleotide sequence ID" value="NZ_JAMYJR010000029.1"/>
</dbReference>
<dbReference type="SMART" id="SM00116">
    <property type="entry name" value="CBS"/>
    <property type="match status" value="2"/>
</dbReference>
<dbReference type="InterPro" id="IPR000644">
    <property type="entry name" value="CBS_dom"/>
</dbReference>
<reference evidence="4 5" key="1">
    <citation type="submission" date="2022-06" db="EMBL/GenBank/DDBJ databases">
        <title>New Species of the Genus Actinoplanes, ActinopZanes ferrugineus.</title>
        <authorList>
            <person name="Ding P."/>
        </authorList>
    </citation>
    <scope>NUCLEOTIDE SEQUENCE [LARGE SCALE GENOMIC DNA]</scope>
    <source>
        <strain evidence="4 5">TRM88003</strain>
    </source>
</reference>
<evidence type="ECO:0000313" key="4">
    <source>
        <dbReference type="EMBL" id="MCO8274141.1"/>
    </source>
</evidence>
<dbReference type="EMBL" id="JAMYJR010000029">
    <property type="protein sequence ID" value="MCO8274141.1"/>
    <property type="molecule type" value="Genomic_DNA"/>
</dbReference>
<accession>A0ABT1DTG5</accession>
<keyword evidence="1 2" id="KW-0129">CBS domain</keyword>
<gene>
    <name evidence="4" type="ORF">M1L60_26420</name>
</gene>
<dbReference type="InterPro" id="IPR017080">
    <property type="entry name" value="UCP036990_CBS_BON"/>
</dbReference>
<dbReference type="InterPro" id="IPR046342">
    <property type="entry name" value="CBS_dom_sf"/>
</dbReference>
<evidence type="ECO:0000259" key="3">
    <source>
        <dbReference type="PROSITE" id="PS51371"/>
    </source>
</evidence>
<dbReference type="Proteomes" id="UP001523369">
    <property type="component" value="Unassembled WGS sequence"/>
</dbReference>
<feature type="domain" description="CBS" evidence="3">
    <location>
        <begin position="84"/>
        <end position="139"/>
    </location>
</feature>
<organism evidence="4 5">
    <name type="scientific">Paractinoplanes aksuensis</name>
    <dbReference type="NCBI Taxonomy" id="2939490"/>
    <lineage>
        <taxon>Bacteria</taxon>
        <taxon>Bacillati</taxon>
        <taxon>Actinomycetota</taxon>
        <taxon>Actinomycetes</taxon>
        <taxon>Micromonosporales</taxon>
        <taxon>Micromonosporaceae</taxon>
        <taxon>Paractinoplanes</taxon>
    </lineage>
</organism>
<dbReference type="SUPFAM" id="SSF54631">
    <property type="entry name" value="CBS-domain pair"/>
    <property type="match status" value="1"/>
</dbReference>
<proteinExistence type="predicted"/>
<dbReference type="Gene3D" id="3.10.580.10">
    <property type="entry name" value="CBS-domain"/>
    <property type="match status" value="1"/>
</dbReference>
<feature type="domain" description="CBS" evidence="3">
    <location>
        <begin position="7"/>
        <end position="66"/>
    </location>
</feature>
<dbReference type="PANTHER" id="PTHR43080:SF26">
    <property type="entry name" value="REGULATORY PROTEIN"/>
    <property type="match status" value="1"/>
</dbReference>
<name>A0ABT1DTG5_9ACTN</name>
<evidence type="ECO:0000256" key="2">
    <source>
        <dbReference type="PROSITE-ProRule" id="PRU00703"/>
    </source>
</evidence>
<evidence type="ECO:0000256" key="1">
    <source>
        <dbReference type="ARBA" id="ARBA00023122"/>
    </source>
</evidence>
<dbReference type="InterPro" id="IPR051257">
    <property type="entry name" value="Diverse_CBS-Domain"/>
</dbReference>
<dbReference type="PROSITE" id="PS51371">
    <property type="entry name" value="CBS"/>
    <property type="match status" value="2"/>
</dbReference>
<dbReference type="PANTHER" id="PTHR43080">
    <property type="entry name" value="CBS DOMAIN-CONTAINING PROTEIN CBSX3, MITOCHONDRIAL"/>
    <property type="match status" value="1"/>
</dbReference>
<dbReference type="PIRSF" id="PIRSF036990">
    <property type="entry name" value="UCP036990_CBS_BON"/>
    <property type="match status" value="1"/>
</dbReference>
<comment type="caution">
    <text evidence="4">The sequence shown here is derived from an EMBL/GenBank/DDBJ whole genome shotgun (WGS) entry which is preliminary data.</text>
</comment>
<keyword evidence="5" id="KW-1185">Reference proteome</keyword>
<sequence>MRAKDIMSSPVHTVEPGAPVEDAAALMAARAVTALPVVDGSGHLVGIVSEGDLLWRRVPADPTAQLSRRPAAPAIRPGQVAEVMSRSPITTRPDADLAEVAETMLMYDVRSMPVLDNDVLVGIVSRRDILRAMVRTDETLVREVQHRLDEYARGRWTATVHQGAATVSGAFTDSTEREIAAVLARTVPGVADVRIEPS</sequence>
<protein>
    <submittedName>
        <fullName evidence="4">CBS domain-containing protein</fullName>
    </submittedName>
</protein>
<dbReference type="Pfam" id="PF00571">
    <property type="entry name" value="CBS"/>
    <property type="match status" value="2"/>
</dbReference>